<keyword evidence="3" id="KW-1185">Reference proteome</keyword>
<dbReference type="KEGG" id="salf:SMD44_03716"/>
<dbReference type="PANTHER" id="PTHR34861">
    <property type="match status" value="1"/>
</dbReference>
<dbReference type="Gene3D" id="3.50.30.50">
    <property type="entry name" value="Putative cyclase"/>
    <property type="match status" value="1"/>
</dbReference>
<dbReference type="Proteomes" id="UP000195880">
    <property type="component" value="Chromosome"/>
</dbReference>
<sequence length="332" mass="34844">MSAPSDPAAAPAAPSAPSMPTPPDPPLPPEFLDIAERVNNWGRWGADDEIGTLNLITDAVVRAAAATVRSGRRVPLALPLRRDGVQTGSIPGRVNPLHTMVQINQPLFGPGSVATSDDTVTMGLQAATHWDALPHVSHSGVIYNGRPADTITAHGGARFSGIGTAASVVSRGVLLDVARAKGVDRLPAAHAVTPEDLDEAAEFGGVTVGAGDVVLVRTGHVRAYLAGDRRGYGYPSPGLSVRTPEWFHARDVAAVANDTLTFEIFPPEIENLWLPVHALDLVEMGMPQGQNWNLEELSTACGEERRHSFLLSATPEPFTGATGGPVAPVAIF</sequence>
<name>A0A1Z1WD09_9ACTN</name>
<dbReference type="SUPFAM" id="SSF102198">
    <property type="entry name" value="Putative cyclase"/>
    <property type="match status" value="1"/>
</dbReference>
<organism evidence="2 3">
    <name type="scientific">Streptomyces alboflavus</name>
    <dbReference type="NCBI Taxonomy" id="67267"/>
    <lineage>
        <taxon>Bacteria</taxon>
        <taxon>Bacillati</taxon>
        <taxon>Actinomycetota</taxon>
        <taxon>Actinomycetes</taxon>
        <taxon>Kitasatosporales</taxon>
        <taxon>Streptomycetaceae</taxon>
        <taxon>Streptomyces</taxon>
    </lineage>
</organism>
<dbReference type="GO" id="GO:0004061">
    <property type="term" value="F:arylformamidase activity"/>
    <property type="evidence" value="ECO:0007669"/>
    <property type="project" value="InterPro"/>
</dbReference>
<feature type="region of interest" description="Disordered" evidence="1">
    <location>
        <begin position="1"/>
        <end position="30"/>
    </location>
</feature>
<evidence type="ECO:0000313" key="3">
    <source>
        <dbReference type="Proteomes" id="UP000195880"/>
    </source>
</evidence>
<feature type="compositionally biased region" description="Pro residues" evidence="1">
    <location>
        <begin position="17"/>
        <end position="29"/>
    </location>
</feature>
<dbReference type="Pfam" id="PF04199">
    <property type="entry name" value="Cyclase"/>
    <property type="match status" value="1"/>
</dbReference>
<dbReference type="InterPro" id="IPR037175">
    <property type="entry name" value="KFase_sf"/>
</dbReference>
<dbReference type="InterPro" id="IPR007325">
    <property type="entry name" value="KFase/CYL"/>
</dbReference>
<dbReference type="PANTHER" id="PTHR34861:SF10">
    <property type="entry name" value="CYCLASE"/>
    <property type="match status" value="1"/>
</dbReference>
<dbReference type="GO" id="GO:0019441">
    <property type="term" value="P:L-tryptophan catabolic process to kynurenine"/>
    <property type="evidence" value="ECO:0007669"/>
    <property type="project" value="InterPro"/>
</dbReference>
<dbReference type="STRING" id="67267.GCA_000716675_04861"/>
<dbReference type="eggNOG" id="COG1878">
    <property type="taxonomic scope" value="Bacteria"/>
</dbReference>
<proteinExistence type="predicted"/>
<gene>
    <name evidence="2" type="ORF">SMD44_03716</name>
</gene>
<evidence type="ECO:0000313" key="2">
    <source>
        <dbReference type="EMBL" id="ARX84278.1"/>
    </source>
</evidence>
<protein>
    <submittedName>
        <fullName evidence="2">Cyclase</fullName>
    </submittedName>
</protein>
<dbReference type="EMBL" id="CP021748">
    <property type="protein sequence ID" value="ARX84278.1"/>
    <property type="molecule type" value="Genomic_DNA"/>
</dbReference>
<accession>A0A1Z1WD09</accession>
<feature type="compositionally biased region" description="Low complexity" evidence="1">
    <location>
        <begin position="1"/>
        <end position="16"/>
    </location>
</feature>
<dbReference type="AlphaFoldDB" id="A0A1Z1WD09"/>
<reference evidence="2 3" key="1">
    <citation type="submission" date="2017-05" db="EMBL/GenBank/DDBJ databases">
        <title>Streptomyces alboflavus Genome sequencing and assembly.</title>
        <authorList>
            <person name="Wang Y."/>
            <person name="Du B."/>
            <person name="Ding Y."/>
            <person name="Liu H."/>
            <person name="Hou Q."/>
            <person name="Liu K."/>
            <person name="Wang C."/>
            <person name="Yao L."/>
        </authorList>
    </citation>
    <scope>NUCLEOTIDE SEQUENCE [LARGE SCALE GENOMIC DNA]</scope>
    <source>
        <strain evidence="2 3">MDJK44</strain>
    </source>
</reference>
<evidence type="ECO:0000256" key="1">
    <source>
        <dbReference type="SAM" id="MobiDB-lite"/>
    </source>
</evidence>